<dbReference type="Gene3D" id="3.40.50.720">
    <property type="entry name" value="NAD(P)-binding Rossmann-like Domain"/>
    <property type="match status" value="1"/>
</dbReference>
<keyword evidence="3 10" id="KW-0808">Transferase</keyword>
<accession>A0A846LLX8</accession>
<dbReference type="InterPro" id="IPR003362">
    <property type="entry name" value="Bact_transf"/>
</dbReference>
<dbReference type="AlphaFoldDB" id="A0A846LLX8"/>
<dbReference type="Pfam" id="PF13727">
    <property type="entry name" value="CoA_binding_3"/>
    <property type="match status" value="1"/>
</dbReference>
<evidence type="ECO:0000256" key="4">
    <source>
        <dbReference type="ARBA" id="ARBA00022692"/>
    </source>
</evidence>
<evidence type="ECO:0000256" key="6">
    <source>
        <dbReference type="ARBA" id="ARBA00023136"/>
    </source>
</evidence>
<sequence>MTMIEQSDEAIRHLDGQPSSRTRSNVGRRSAGARRWSFSVSRLRGEGTAARRAWRATYVQRIVVTDAAVAITAAMVGFLANFGPVPGAEQAPSSSFWMAALLPVVWVLAMLLVRSYEQRFLWVGAEEFRRVFSAGVFLLAAVGTVSWAFRLELARGFVVIALPLVTVLTLAHRLAQRRWLHRQRIQGRFLQTAIIVGHRNGVMALHEQIDREAYHGYRVIGACMPGGHVADSGGSFDGLPVLGGLDDVVEVVRRYEVDTVAVLPSPELDGPALRRLGWDLETTDAELLLAPAVTDVAGPRVQIRPVSGLPLLHMERPEFTGVRRFAKNLFDRSAAAIGIVALLPVIVLLALAVKVTSRGPVFFRHERIGRDGQPFHVLKFRSMVQGADRQVDSLLDMSDGNAVQFKMKSDPRVTTVGQVLRRFSLDELPQLFNVLGGSMSLVGPRPHVTREVEQYGFDMRRRLLVKPGITGLWQVSGRSNLSWDDSVRIDVRYVENWSLAFDLMILWKTVGAVFRGSGAY</sequence>
<dbReference type="InterPro" id="IPR017475">
    <property type="entry name" value="EPS_sugar_tfrase"/>
</dbReference>
<dbReference type="EMBL" id="JAAMPA010000001">
    <property type="protein sequence ID" value="NIH66345.1"/>
    <property type="molecule type" value="Genomic_DNA"/>
</dbReference>
<feature type="compositionally biased region" description="Polar residues" evidence="7">
    <location>
        <begin position="17"/>
        <end position="27"/>
    </location>
</feature>
<dbReference type="PANTHER" id="PTHR30576:SF10">
    <property type="entry name" value="SLL5057 PROTEIN"/>
    <property type="match status" value="1"/>
</dbReference>
<evidence type="ECO:0000256" key="3">
    <source>
        <dbReference type="ARBA" id="ARBA00022679"/>
    </source>
</evidence>
<comment type="subcellular location">
    <subcellularLocation>
        <location evidence="1">Membrane</location>
        <topology evidence="1">Multi-pass membrane protein</topology>
    </subcellularLocation>
</comment>
<proteinExistence type="inferred from homology"/>
<evidence type="ECO:0000256" key="7">
    <source>
        <dbReference type="SAM" id="MobiDB-lite"/>
    </source>
</evidence>
<organism evidence="10 11">
    <name type="scientific">Modestobacter marinus</name>
    <dbReference type="NCBI Taxonomy" id="477641"/>
    <lineage>
        <taxon>Bacteria</taxon>
        <taxon>Bacillati</taxon>
        <taxon>Actinomycetota</taxon>
        <taxon>Actinomycetes</taxon>
        <taxon>Geodermatophilales</taxon>
        <taxon>Geodermatophilaceae</taxon>
        <taxon>Modestobacter</taxon>
    </lineage>
</organism>
<evidence type="ECO:0000256" key="2">
    <source>
        <dbReference type="ARBA" id="ARBA00006464"/>
    </source>
</evidence>
<feature type="transmembrane region" description="Helical" evidence="8">
    <location>
        <begin position="95"/>
        <end position="116"/>
    </location>
</feature>
<dbReference type="NCBIfam" id="TIGR03025">
    <property type="entry name" value="EPS_sugtrans"/>
    <property type="match status" value="1"/>
</dbReference>
<feature type="domain" description="Bacterial sugar transferase" evidence="9">
    <location>
        <begin position="327"/>
        <end position="514"/>
    </location>
</feature>
<comment type="similarity">
    <text evidence="2">Belongs to the bacterial sugar transferase family.</text>
</comment>
<evidence type="ECO:0000256" key="5">
    <source>
        <dbReference type="ARBA" id="ARBA00022989"/>
    </source>
</evidence>
<evidence type="ECO:0000256" key="1">
    <source>
        <dbReference type="ARBA" id="ARBA00004141"/>
    </source>
</evidence>
<gene>
    <name evidence="10" type="ORF">FB380_000791</name>
</gene>
<feature type="transmembrane region" description="Helical" evidence="8">
    <location>
        <begin position="128"/>
        <end position="149"/>
    </location>
</feature>
<comment type="caution">
    <text evidence="10">The sequence shown here is derived from an EMBL/GenBank/DDBJ whole genome shotgun (WGS) entry which is preliminary data.</text>
</comment>
<dbReference type="GO" id="GO:0016780">
    <property type="term" value="F:phosphotransferase activity, for other substituted phosphate groups"/>
    <property type="evidence" value="ECO:0007669"/>
    <property type="project" value="TreeGrafter"/>
</dbReference>
<feature type="region of interest" description="Disordered" evidence="7">
    <location>
        <begin position="1"/>
        <end position="28"/>
    </location>
</feature>
<feature type="transmembrane region" description="Helical" evidence="8">
    <location>
        <begin position="155"/>
        <end position="175"/>
    </location>
</feature>
<reference evidence="10 11" key="1">
    <citation type="submission" date="2020-02" db="EMBL/GenBank/DDBJ databases">
        <title>Sequencing the genomes of 1000 actinobacteria strains.</title>
        <authorList>
            <person name="Klenk H.-P."/>
        </authorList>
    </citation>
    <scope>NUCLEOTIDE SEQUENCE [LARGE SCALE GENOMIC DNA]</scope>
    <source>
        <strain evidence="10 11">DSM 45201</strain>
    </source>
</reference>
<evidence type="ECO:0000259" key="9">
    <source>
        <dbReference type="Pfam" id="PF02397"/>
    </source>
</evidence>
<dbReference type="Pfam" id="PF02397">
    <property type="entry name" value="Bac_transf"/>
    <property type="match status" value="1"/>
</dbReference>
<dbReference type="Proteomes" id="UP000552836">
    <property type="component" value="Unassembled WGS sequence"/>
</dbReference>
<evidence type="ECO:0000256" key="8">
    <source>
        <dbReference type="SAM" id="Phobius"/>
    </source>
</evidence>
<evidence type="ECO:0000313" key="10">
    <source>
        <dbReference type="EMBL" id="NIH66345.1"/>
    </source>
</evidence>
<keyword evidence="4 8" id="KW-0812">Transmembrane</keyword>
<feature type="transmembrane region" description="Helical" evidence="8">
    <location>
        <begin position="62"/>
        <end position="83"/>
    </location>
</feature>
<keyword evidence="5 8" id="KW-1133">Transmembrane helix</keyword>
<dbReference type="GO" id="GO:0016020">
    <property type="term" value="C:membrane"/>
    <property type="evidence" value="ECO:0007669"/>
    <property type="project" value="UniProtKB-SubCell"/>
</dbReference>
<dbReference type="PANTHER" id="PTHR30576">
    <property type="entry name" value="COLANIC BIOSYNTHESIS UDP-GLUCOSE LIPID CARRIER TRANSFERASE"/>
    <property type="match status" value="1"/>
</dbReference>
<feature type="transmembrane region" description="Helical" evidence="8">
    <location>
        <begin position="333"/>
        <end position="353"/>
    </location>
</feature>
<name>A0A846LLX8_9ACTN</name>
<protein>
    <submittedName>
        <fullName evidence="10">Exopolysaccharide biosynthesis polyprenyl glycosylphosphotransferase</fullName>
    </submittedName>
</protein>
<keyword evidence="6 8" id="KW-0472">Membrane</keyword>
<evidence type="ECO:0000313" key="11">
    <source>
        <dbReference type="Proteomes" id="UP000552836"/>
    </source>
</evidence>